<evidence type="ECO:0000313" key="1">
    <source>
        <dbReference type="EMBL" id="TIB10293.1"/>
    </source>
</evidence>
<protein>
    <submittedName>
        <fullName evidence="1">Uncharacterized protein</fullName>
    </submittedName>
</protein>
<organism evidence="1 2">
    <name type="scientific">Wallemia ichthyophaga</name>
    <dbReference type="NCBI Taxonomy" id="245174"/>
    <lineage>
        <taxon>Eukaryota</taxon>
        <taxon>Fungi</taxon>
        <taxon>Dikarya</taxon>
        <taxon>Basidiomycota</taxon>
        <taxon>Wallemiomycotina</taxon>
        <taxon>Wallemiomycetes</taxon>
        <taxon>Wallemiales</taxon>
        <taxon>Wallemiaceae</taxon>
        <taxon>Wallemia</taxon>
    </lineage>
</organism>
<evidence type="ECO:0000313" key="2">
    <source>
        <dbReference type="Proteomes" id="UP000306954"/>
    </source>
</evidence>
<reference evidence="1 2" key="1">
    <citation type="submission" date="2019-03" db="EMBL/GenBank/DDBJ databases">
        <title>Sequencing 23 genomes of Wallemia ichthyophaga.</title>
        <authorList>
            <person name="Gostincar C."/>
        </authorList>
    </citation>
    <scope>NUCLEOTIDE SEQUENCE [LARGE SCALE GENOMIC DNA]</scope>
    <source>
        <strain evidence="1 2">EXF-8621</strain>
    </source>
</reference>
<dbReference type="AlphaFoldDB" id="A0A4T0KK21"/>
<dbReference type="Proteomes" id="UP000306954">
    <property type="component" value="Unassembled WGS sequence"/>
</dbReference>
<dbReference type="OrthoDB" id="10470373at2759"/>
<name>A0A4T0KK21_WALIC</name>
<sequence>MKKLPAFNELPSLIGAHKKRIGELDLQIADVKDFNDQVSQQETAKVEKEFIKWKKLYKKRMRKYSDVRDALCGEEATKEDVTKMDEELGLDELDDDCKMLLALMHANLN</sequence>
<gene>
    <name evidence="1" type="ORF">E3P90_02909</name>
</gene>
<comment type="caution">
    <text evidence="1">The sequence shown here is derived from an EMBL/GenBank/DDBJ whole genome shotgun (WGS) entry which is preliminary data.</text>
</comment>
<accession>A0A4T0KK21</accession>
<dbReference type="EMBL" id="SPOF01000032">
    <property type="protein sequence ID" value="TIB10293.1"/>
    <property type="molecule type" value="Genomic_DNA"/>
</dbReference>
<proteinExistence type="predicted"/>